<feature type="transmembrane region" description="Helical" evidence="1">
    <location>
        <begin position="98"/>
        <end position="116"/>
    </location>
</feature>
<dbReference type="SUPFAM" id="SSF103481">
    <property type="entry name" value="Multidrug resistance efflux transporter EmrE"/>
    <property type="match status" value="2"/>
</dbReference>
<feature type="transmembrane region" description="Helical" evidence="1">
    <location>
        <begin position="147"/>
        <end position="165"/>
    </location>
</feature>
<dbReference type="InterPro" id="IPR037185">
    <property type="entry name" value="EmrE-like"/>
</dbReference>
<reference evidence="3 4" key="1">
    <citation type="submission" date="2018-05" db="EMBL/GenBank/DDBJ databases">
        <title>Genomic Encyclopedia of Type Strains, Phase IV (KMG-IV): sequencing the most valuable type-strain genomes for metagenomic binning, comparative biology and taxonomic classification.</title>
        <authorList>
            <person name="Goeker M."/>
        </authorList>
    </citation>
    <scope>NUCLEOTIDE SEQUENCE [LARGE SCALE GENOMIC DNA]</scope>
    <source>
        <strain evidence="3 4">DSM 16097</strain>
    </source>
</reference>
<feature type="transmembrane region" description="Helical" evidence="1">
    <location>
        <begin position="123"/>
        <end position="141"/>
    </location>
</feature>
<dbReference type="RefSeq" id="WP_109665589.1">
    <property type="nucleotide sequence ID" value="NZ_QGGW01000001.1"/>
</dbReference>
<evidence type="ECO:0000259" key="2">
    <source>
        <dbReference type="Pfam" id="PF00892"/>
    </source>
</evidence>
<dbReference type="AlphaFoldDB" id="A0A316GQR2"/>
<dbReference type="PANTHER" id="PTHR22911:SF103">
    <property type="entry name" value="BLR2811 PROTEIN"/>
    <property type="match status" value="1"/>
</dbReference>
<accession>A0A316GQR2</accession>
<evidence type="ECO:0000313" key="3">
    <source>
        <dbReference type="EMBL" id="PWK62741.1"/>
    </source>
</evidence>
<feature type="transmembrane region" description="Helical" evidence="1">
    <location>
        <begin position="220"/>
        <end position="246"/>
    </location>
</feature>
<feature type="domain" description="EamA" evidence="2">
    <location>
        <begin position="6"/>
        <end position="138"/>
    </location>
</feature>
<keyword evidence="4" id="KW-1185">Reference proteome</keyword>
<feature type="transmembrane region" description="Helical" evidence="1">
    <location>
        <begin position="177"/>
        <end position="200"/>
    </location>
</feature>
<dbReference type="InterPro" id="IPR000620">
    <property type="entry name" value="EamA_dom"/>
</dbReference>
<evidence type="ECO:0000313" key="4">
    <source>
        <dbReference type="Proteomes" id="UP000245708"/>
    </source>
</evidence>
<dbReference type="EMBL" id="QGGW01000001">
    <property type="protein sequence ID" value="PWK62741.1"/>
    <property type="molecule type" value="Genomic_DNA"/>
</dbReference>
<protein>
    <submittedName>
        <fullName evidence="3">S-adenosylmethionine uptake transporter</fullName>
    </submittedName>
</protein>
<comment type="caution">
    <text evidence="3">The sequence shown here is derived from an EMBL/GenBank/DDBJ whole genome shotgun (WGS) entry which is preliminary data.</text>
</comment>
<dbReference type="PANTHER" id="PTHR22911">
    <property type="entry name" value="ACYL-MALONYL CONDENSING ENZYME-RELATED"/>
    <property type="match status" value="1"/>
</dbReference>
<name>A0A316GQR2_9RHOB</name>
<evidence type="ECO:0000256" key="1">
    <source>
        <dbReference type="SAM" id="Phobius"/>
    </source>
</evidence>
<dbReference type="Proteomes" id="UP000245708">
    <property type="component" value="Unassembled WGS sequence"/>
</dbReference>
<proteinExistence type="predicted"/>
<keyword evidence="1" id="KW-1133">Transmembrane helix</keyword>
<keyword evidence="1" id="KW-0812">Transmembrane</keyword>
<dbReference type="GO" id="GO:0016020">
    <property type="term" value="C:membrane"/>
    <property type="evidence" value="ECO:0007669"/>
    <property type="project" value="InterPro"/>
</dbReference>
<dbReference type="OrthoDB" id="9812899at2"/>
<sequence>MSPQARAILFVLVAVFCGSVNDSGIKMLSGDYPLHQTVFFRSVVALTVSMAFLYHEGGLALLRTDRPGLHALRAGLVMISNMTFFAALAVMPLAAATALFFVAPLFITLLAIPVLGEPVGRHRLTAIVVGLAGVAVMMAPGVDWGDIGRASLLLPLAAAACYSWMQVLTRKLGARSTASAMAVYIQASFLGFSALFYVVAGDGRFAEGATHPSVVFLLRAWVWPATADVPVFVLIGVMSAMIGYCMGMAYKLGTASVVASYEYAALPLAILWGWLIFGEVPRAAVWVGIVLIAGAGLYVFARERAQGRTLASARPIRRI</sequence>
<keyword evidence="1" id="KW-0472">Membrane</keyword>
<feature type="transmembrane region" description="Helical" evidence="1">
    <location>
        <begin position="74"/>
        <end position="92"/>
    </location>
</feature>
<dbReference type="Pfam" id="PF00892">
    <property type="entry name" value="EamA"/>
    <property type="match status" value="1"/>
</dbReference>
<gene>
    <name evidence="3" type="ORF">C7455_101775</name>
</gene>
<feature type="transmembrane region" description="Helical" evidence="1">
    <location>
        <begin position="258"/>
        <end position="277"/>
    </location>
</feature>
<organism evidence="3 4">
    <name type="scientific">Roseicyclus mahoneyensis</name>
    <dbReference type="NCBI Taxonomy" id="164332"/>
    <lineage>
        <taxon>Bacteria</taxon>
        <taxon>Pseudomonadati</taxon>
        <taxon>Pseudomonadota</taxon>
        <taxon>Alphaproteobacteria</taxon>
        <taxon>Rhodobacterales</taxon>
        <taxon>Roseobacteraceae</taxon>
        <taxon>Roseicyclus</taxon>
    </lineage>
</organism>
<feature type="transmembrane region" description="Helical" evidence="1">
    <location>
        <begin position="283"/>
        <end position="301"/>
    </location>
</feature>
<feature type="transmembrane region" description="Helical" evidence="1">
    <location>
        <begin position="38"/>
        <end position="62"/>
    </location>
</feature>